<protein>
    <submittedName>
        <fullName evidence="2">Uncharacterized protein</fullName>
    </submittedName>
</protein>
<proteinExistence type="predicted"/>
<keyword evidence="1" id="KW-0812">Transmembrane</keyword>
<reference evidence="2" key="1">
    <citation type="journal article" date="2014" name="Front. Microbiol.">
        <title>High frequency of phylogenetically diverse reductive dehalogenase-homologous genes in deep subseafloor sedimentary metagenomes.</title>
        <authorList>
            <person name="Kawai M."/>
            <person name="Futagami T."/>
            <person name="Toyoda A."/>
            <person name="Takaki Y."/>
            <person name="Nishi S."/>
            <person name="Hori S."/>
            <person name="Arai W."/>
            <person name="Tsubouchi T."/>
            <person name="Morono Y."/>
            <person name="Uchiyama I."/>
            <person name="Ito T."/>
            <person name="Fujiyama A."/>
            <person name="Inagaki F."/>
            <person name="Takami H."/>
        </authorList>
    </citation>
    <scope>NUCLEOTIDE SEQUENCE</scope>
    <source>
        <strain evidence="2">Expedition CK06-06</strain>
    </source>
</reference>
<feature type="transmembrane region" description="Helical" evidence="1">
    <location>
        <begin position="7"/>
        <end position="29"/>
    </location>
</feature>
<keyword evidence="1" id="KW-1133">Transmembrane helix</keyword>
<dbReference type="AlphaFoldDB" id="X1RUJ9"/>
<gene>
    <name evidence="2" type="ORF">S12H4_14819</name>
</gene>
<comment type="caution">
    <text evidence="2">The sequence shown here is derived from an EMBL/GenBank/DDBJ whole genome shotgun (WGS) entry which is preliminary data.</text>
</comment>
<accession>X1RUJ9</accession>
<name>X1RUJ9_9ZZZZ</name>
<evidence type="ECO:0000256" key="1">
    <source>
        <dbReference type="SAM" id="Phobius"/>
    </source>
</evidence>
<keyword evidence="1" id="KW-0472">Membrane</keyword>
<organism evidence="2">
    <name type="scientific">marine sediment metagenome</name>
    <dbReference type="NCBI Taxonomy" id="412755"/>
    <lineage>
        <taxon>unclassified sequences</taxon>
        <taxon>metagenomes</taxon>
        <taxon>ecological metagenomes</taxon>
    </lineage>
</organism>
<dbReference type="EMBL" id="BARW01007080">
    <property type="protein sequence ID" value="GAI84432.1"/>
    <property type="molecule type" value="Genomic_DNA"/>
</dbReference>
<feature type="non-terminal residue" evidence="2">
    <location>
        <position position="78"/>
    </location>
</feature>
<sequence length="78" mass="8593">MKRINKLLIITIGILVITSLVGFATVLAFNENPMFAEKVKKGELPPVEERLPKEPFVVTPYDGIGKYGGTLRGISISY</sequence>
<evidence type="ECO:0000313" key="2">
    <source>
        <dbReference type="EMBL" id="GAI84432.1"/>
    </source>
</evidence>